<evidence type="ECO:0000256" key="5">
    <source>
        <dbReference type="ARBA" id="ARBA00023014"/>
    </source>
</evidence>
<dbReference type="EMBL" id="FNOT01000003">
    <property type="protein sequence ID" value="SDX83594.1"/>
    <property type="molecule type" value="Genomic_DNA"/>
</dbReference>
<reference evidence="8" key="1">
    <citation type="submission" date="2016-10" db="EMBL/GenBank/DDBJ databases">
        <authorList>
            <person name="Varghese N."/>
            <person name="Submissions S."/>
        </authorList>
    </citation>
    <scope>NUCLEOTIDE SEQUENCE [LARGE SCALE GENOMIC DNA]</scope>
    <source>
        <strain evidence="8">DSM 45422</strain>
    </source>
</reference>
<evidence type="ECO:0000256" key="1">
    <source>
        <dbReference type="ARBA" id="ARBA00022714"/>
    </source>
</evidence>
<evidence type="ECO:0000256" key="2">
    <source>
        <dbReference type="ARBA" id="ARBA00022723"/>
    </source>
</evidence>
<accession>A0A1H3F0A3</accession>
<dbReference type="InterPro" id="IPR051452">
    <property type="entry name" value="Diverse_Oxidoreductases"/>
</dbReference>
<name>A0A1H3F0A3_9ACTN</name>
<dbReference type="InterPro" id="IPR006058">
    <property type="entry name" value="2Fe2S_fd_BS"/>
</dbReference>
<dbReference type="SUPFAM" id="SSF47741">
    <property type="entry name" value="CO dehydrogenase ISP C-domain like"/>
    <property type="match status" value="1"/>
</dbReference>
<dbReference type="GO" id="GO:0046872">
    <property type="term" value="F:metal ion binding"/>
    <property type="evidence" value="ECO:0007669"/>
    <property type="project" value="UniProtKB-KW"/>
</dbReference>
<keyword evidence="5" id="KW-0411">Iron-sulfur</keyword>
<dbReference type="PANTHER" id="PTHR44379:SF6">
    <property type="entry name" value="BLR6046 PROTEIN"/>
    <property type="match status" value="1"/>
</dbReference>
<protein>
    <submittedName>
        <fullName evidence="7">Nicotinate dehydrogenase subunit A</fullName>
    </submittedName>
</protein>
<keyword evidence="8" id="KW-1185">Reference proteome</keyword>
<dbReference type="Pfam" id="PF01799">
    <property type="entry name" value="Fer2_2"/>
    <property type="match status" value="1"/>
</dbReference>
<dbReference type="Gene3D" id="3.10.20.30">
    <property type="match status" value="1"/>
</dbReference>
<evidence type="ECO:0000256" key="3">
    <source>
        <dbReference type="ARBA" id="ARBA00023002"/>
    </source>
</evidence>
<dbReference type="AlphaFoldDB" id="A0A1H3F0A3"/>
<keyword evidence="1" id="KW-0001">2Fe-2S</keyword>
<keyword evidence="4" id="KW-0408">Iron</keyword>
<dbReference type="RefSeq" id="WP_211517040.1">
    <property type="nucleotide sequence ID" value="NZ_FNOT01000003.1"/>
</dbReference>
<feature type="domain" description="2Fe-2S ferredoxin-type" evidence="6">
    <location>
        <begin position="16"/>
        <end position="92"/>
    </location>
</feature>
<dbReference type="InterPro" id="IPR001041">
    <property type="entry name" value="2Fe-2S_ferredoxin-type"/>
</dbReference>
<dbReference type="GO" id="GO:0051537">
    <property type="term" value="F:2 iron, 2 sulfur cluster binding"/>
    <property type="evidence" value="ECO:0007669"/>
    <property type="project" value="UniProtKB-KW"/>
</dbReference>
<evidence type="ECO:0000256" key="4">
    <source>
        <dbReference type="ARBA" id="ARBA00023004"/>
    </source>
</evidence>
<dbReference type="Proteomes" id="UP000198921">
    <property type="component" value="Unassembled WGS sequence"/>
</dbReference>
<evidence type="ECO:0000259" key="6">
    <source>
        <dbReference type="PROSITE" id="PS51085"/>
    </source>
</evidence>
<keyword evidence="2" id="KW-0479">Metal-binding</keyword>
<evidence type="ECO:0000313" key="8">
    <source>
        <dbReference type="Proteomes" id="UP000198921"/>
    </source>
</evidence>
<dbReference type="InterPro" id="IPR036884">
    <property type="entry name" value="2Fe-2S-bd_dom_sf"/>
</dbReference>
<gene>
    <name evidence="7" type="ORF">SAMN05660209_01416</name>
</gene>
<dbReference type="PANTHER" id="PTHR44379">
    <property type="entry name" value="OXIDOREDUCTASE WITH IRON-SULFUR SUBUNIT"/>
    <property type="match status" value="1"/>
</dbReference>
<dbReference type="Pfam" id="PF00111">
    <property type="entry name" value="Fer2"/>
    <property type="match status" value="1"/>
</dbReference>
<dbReference type="Gene3D" id="1.10.150.120">
    <property type="entry name" value="[2Fe-2S]-binding domain"/>
    <property type="match status" value="1"/>
</dbReference>
<dbReference type="InterPro" id="IPR002888">
    <property type="entry name" value="2Fe-2S-bd"/>
</dbReference>
<dbReference type="PROSITE" id="PS51085">
    <property type="entry name" value="2FE2S_FER_2"/>
    <property type="match status" value="1"/>
</dbReference>
<organism evidence="7 8">
    <name type="scientific">Geodermatophilus africanus</name>
    <dbReference type="NCBI Taxonomy" id="1137993"/>
    <lineage>
        <taxon>Bacteria</taxon>
        <taxon>Bacillati</taxon>
        <taxon>Actinomycetota</taxon>
        <taxon>Actinomycetes</taxon>
        <taxon>Geodermatophilales</taxon>
        <taxon>Geodermatophilaceae</taxon>
        <taxon>Geodermatophilus</taxon>
    </lineage>
</organism>
<dbReference type="SUPFAM" id="SSF54292">
    <property type="entry name" value="2Fe-2S ferredoxin-like"/>
    <property type="match status" value="1"/>
</dbReference>
<sequence length="176" mass="18975">MTRPEWSMARRVPHEATFRFRVNGLAAEVTCRGDAPLLYLLRNDLGLTGSRFGCGLAQCGACMVLLDGHPTPSCDVPVQAVEGHDIVTVEGLAGDPVMRTLQRSFLDLQAAQCGYCSSGVLISACALLRDEAIQERSQVARALERNLCRCGAHGRIVRAVLQAADALHSADGRDDR</sequence>
<dbReference type="PROSITE" id="PS00197">
    <property type="entry name" value="2FE2S_FER_1"/>
    <property type="match status" value="1"/>
</dbReference>
<dbReference type="InterPro" id="IPR036010">
    <property type="entry name" value="2Fe-2S_ferredoxin-like_sf"/>
</dbReference>
<dbReference type="STRING" id="1137993.SAMN05660209_01416"/>
<dbReference type="InterPro" id="IPR012675">
    <property type="entry name" value="Beta-grasp_dom_sf"/>
</dbReference>
<proteinExistence type="predicted"/>
<dbReference type="GO" id="GO:0016491">
    <property type="term" value="F:oxidoreductase activity"/>
    <property type="evidence" value="ECO:0007669"/>
    <property type="project" value="UniProtKB-KW"/>
</dbReference>
<evidence type="ECO:0000313" key="7">
    <source>
        <dbReference type="EMBL" id="SDX83594.1"/>
    </source>
</evidence>
<keyword evidence="3" id="KW-0560">Oxidoreductase</keyword>